<keyword evidence="1" id="KW-0732">Signal</keyword>
<name>A0A9Y2IFL0_9PSEU</name>
<feature type="chain" id="PRO_5040764570" description="Lipoprotein" evidence="1">
    <location>
        <begin position="23"/>
        <end position="165"/>
    </location>
</feature>
<accession>A0A9Y2IFL0</accession>
<proteinExistence type="predicted"/>
<protein>
    <recommendedName>
        <fullName evidence="4">Lipoprotein</fullName>
    </recommendedName>
</protein>
<gene>
    <name evidence="2" type="ORF">QRX50_40675</name>
</gene>
<evidence type="ECO:0000256" key="1">
    <source>
        <dbReference type="SAM" id="SignalP"/>
    </source>
</evidence>
<evidence type="ECO:0008006" key="4">
    <source>
        <dbReference type="Google" id="ProtNLM"/>
    </source>
</evidence>
<organism evidence="2 3">
    <name type="scientific">Amycolatopsis carbonis</name>
    <dbReference type="NCBI Taxonomy" id="715471"/>
    <lineage>
        <taxon>Bacteria</taxon>
        <taxon>Bacillati</taxon>
        <taxon>Actinomycetota</taxon>
        <taxon>Actinomycetes</taxon>
        <taxon>Pseudonocardiales</taxon>
        <taxon>Pseudonocardiaceae</taxon>
        <taxon>Amycolatopsis</taxon>
    </lineage>
</organism>
<reference evidence="2 3" key="1">
    <citation type="submission" date="2023-06" db="EMBL/GenBank/DDBJ databases">
        <authorList>
            <person name="Oyuntsetseg B."/>
            <person name="Kim S.B."/>
        </authorList>
    </citation>
    <scope>NUCLEOTIDE SEQUENCE [LARGE SCALE GENOMIC DNA]</scope>
    <source>
        <strain evidence="2 3">2-15</strain>
    </source>
</reference>
<dbReference type="RefSeq" id="WP_285968398.1">
    <property type="nucleotide sequence ID" value="NZ_CP127294.1"/>
</dbReference>
<evidence type="ECO:0000313" key="3">
    <source>
        <dbReference type="Proteomes" id="UP001236014"/>
    </source>
</evidence>
<dbReference type="EMBL" id="CP127294">
    <property type="protein sequence ID" value="WIX77658.1"/>
    <property type="molecule type" value="Genomic_DNA"/>
</dbReference>
<dbReference type="Proteomes" id="UP001236014">
    <property type="component" value="Chromosome"/>
</dbReference>
<dbReference type="AlphaFoldDB" id="A0A9Y2IFL0"/>
<evidence type="ECO:0000313" key="2">
    <source>
        <dbReference type="EMBL" id="WIX77658.1"/>
    </source>
</evidence>
<feature type="signal peptide" evidence="1">
    <location>
        <begin position="1"/>
        <end position="22"/>
    </location>
</feature>
<dbReference type="KEGG" id="acab:QRX50_40675"/>
<sequence length="165" mass="17403">MRKALACSFLLLAAGCSTPPQPPPPPPDPIVTSPVVTPSVSTVPARPTTTTASSLAAKDGSDLTACRDGSCDVLIHGSVTVPLDARFGTRRLTLTQSPPDRLDFAIDRTELPDTKGHFRGEGYVSLANRITVTVLDIDATGAVIRVSPSSESSEDKIWGDDSRFD</sequence>
<dbReference type="PROSITE" id="PS51257">
    <property type="entry name" value="PROKAR_LIPOPROTEIN"/>
    <property type="match status" value="1"/>
</dbReference>
<keyword evidence="3" id="KW-1185">Reference proteome</keyword>